<accession>A0AAV5WNY9</accession>
<sequence>MDILEMRDAILLGLRVLGENGIDLLGHAGHGLGGIDLVVEMTLTVEVDKREGHVVVLLQSLAKRRLVVIGALGERFSGLIVNHRNLGRIELRVVRSSGGNMEESSSNSPNEKLVVNLELDHRVKRRLSLVEKSVQLLSLDGRPGESIEDESLCTSRLVKICLDHLTYDLISDELSLAHNRLDSLAELRSGCHLSTQHLTSGKMARLVLLTDNGCLGALSRSGRTDQNCSDSARNGLGNSSTPLFGDNGSLGLSGSVGSHSTTLK</sequence>
<dbReference type="AlphaFoldDB" id="A0AAV5WNY9"/>
<gene>
    <name evidence="1" type="ORF">PFISCL1PPCAC_23547</name>
</gene>
<dbReference type="Proteomes" id="UP001432322">
    <property type="component" value="Unassembled WGS sequence"/>
</dbReference>
<keyword evidence="2" id="KW-1185">Reference proteome</keyword>
<comment type="caution">
    <text evidence="1">The sequence shown here is derived from an EMBL/GenBank/DDBJ whole genome shotgun (WGS) entry which is preliminary data.</text>
</comment>
<evidence type="ECO:0000313" key="1">
    <source>
        <dbReference type="EMBL" id="GMT32250.1"/>
    </source>
</evidence>
<reference evidence="1" key="1">
    <citation type="submission" date="2023-10" db="EMBL/GenBank/DDBJ databases">
        <title>Genome assembly of Pristionchus species.</title>
        <authorList>
            <person name="Yoshida K."/>
            <person name="Sommer R.J."/>
        </authorList>
    </citation>
    <scope>NUCLEOTIDE SEQUENCE</scope>
    <source>
        <strain evidence="1">RS5133</strain>
    </source>
</reference>
<proteinExistence type="predicted"/>
<protein>
    <submittedName>
        <fullName evidence="1">Uncharacterized protein</fullName>
    </submittedName>
</protein>
<organism evidence="1 2">
    <name type="scientific">Pristionchus fissidentatus</name>
    <dbReference type="NCBI Taxonomy" id="1538716"/>
    <lineage>
        <taxon>Eukaryota</taxon>
        <taxon>Metazoa</taxon>
        <taxon>Ecdysozoa</taxon>
        <taxon>Nematoda</taxon>
        <taxon>Chromadorea</taxon>
        <taxon>Rhabditida</taxon>
        <taxon>Rhabditina</taxon>
        <taxon>Diplogasteromorpha</taxon>
        <taxon>Diplogasteroidea</taxon>
        <taxon>Neodiplogasteridae</taxon>
        <taxon>Pristionchus</taxon>
    </lineage>
</organism>
<name>A0AAV5WNY9_9BILA</name>
<dbReference type="EMBL" id="BTSY01000006">
    <property type="protein sequence ID" value="GMT32250.1"/>
    <property type="molecule type" value="Genomic_DNA"/>
</dbReference>
<feature type="non-terminal residue" evidence="1">
    <location>
        <position position="264"/>
    </location>
</feature>
<evidence type="ECO:0000313" key="2">
    <source>
        <dbReference type="Proteomes" id="UP001432322"/>
    </source>
</evidence>